<dbReference type="RefSeq" id="WP_264792749.1">
    <property type="nucleotide sequence ID" value="NZ_AP026867.1"/>
</dbReference>
<keyword evidence="1" id="KW-0963">Cytoplasm</keyword>
<evidence type="ECO:0000259" key="9">
    <source>
        <dbReference type="Pfam" id="PF00288"/>
    </source>
</evidence>
<evidence type="ECO:0000256" key="4">
    <source>
        <dbReference type="ARBA" id="ARBA00022741"/>
    </source>
</evidence>
<accession>A0A916DT91</accession>
<dbReference type="Proteomes" id="UP001060919">
    <property type="component" value="Chromosome"/>
</dbReference>
<evidence type="ECO:0000256" key="6">
    <source>
        <dbReference type="ARBA" id="ARBA00022840"/>
    </source>
</evidence>
<feature type="domain" description="GHMP kinase N-terminal" evidence="9">
    <location>
        <begin position="60"/>
        <end position="136"/>
    </location>
</feature>
<keyword evidence="5" id="KW-0418">Kinase</keyword>
<evidence type="ECO:0000313" key="12">
    <source>
        <dbReference type="Proteomes" id="UP001060919"/>
    </source>
</evidence>
<evidence type="ECO:0008006" key="13">
    <source>
        <dbReference type="Google" id="ProtNLM"/>
    </source>
</evidence>
<dbReference type="InterPro" id="IPR006204">
    <property type="entry name" value="GHMP_kinase_N_dom"/>
</dbReference>
<keyword evidence="7" id="KW-0460">Magnesium</keyword>
<evidence type="ECO:0000256" key="1">
    <source>
        <dbReference type="ARBA" id="ARBA00022490"/>
    </source>
</evidence>
<evidence type="ECO:0000256" key="2">
    <source>
        <dbReference type="ARBA" id="ARBA00022516"/>
    </source>
</evidence>
<dbReference type="InterPro" id="IPR020568">
    <property type="entry name" value="Ribosomal_Su5_D2-typ_SF"/>
</dbReference>
<keyword evidence="6" id="KW-0067">ATP-binding</keyword>
<dbReference type="InterPro" id="IPR036554">
    <property type="entry name" value="GHMP_kinase_C_sf"/>
</dbReference>
<proteinExistence type="predicted"/>
<evidence type="ECO:0000256" key="3">
    <source>
        <dbReference type="ARBA" id="ARBA00022679"/>
    </source>
</evidence>
<dbReference type="InterPro" id="IPR013750">
    <property type="entry name" value="GHMP_kinase_C_dom"/>
</dbReference>
<keyword evidence="2" id="KW-0444">Lipid biosynthesis</keyword>
<dbReference type="PIRSF" id="PIRSF036406">
    <property type="entry name" value="Hept_kin"/>
    <property type="match status" value="1"/>
</dbReference>
<name>A0A916DT91_9BACT</name>
<keyword evidence="3" id="KW-0808">Transferase</keyword>
<evidence type="ECO:0000259" key="10">
    <source>
        <dbReference type="Pfam" id="PF08544"/>
    </source>
</evidence>
<dbReference type="Gene3D" id="3.30.230.120">
    <property type="match status" value="1"/>
</dbReference>
<dbReference type="Pfam" id="PF08544">
    <property type="entry name" value="GHMP_kinases_C"/>
    <property type="match status" value="1"/>
</dbReference>
<dbReference type="InterPro" id="IPR014606">
    <property type="entry name" value="Heptose_7-P_kinase"/>
</dbReference>
<dbReference type="InterPro" id="IPR001174">
    <property type="entry name" value="HddA/FKP"/>
</dbReference>
<dbReference type="KEGG" id="aup:AsAng_0023060"/>
<organism evidence="11 12">
    <name type="scientific">Aureispira anguillae</name>
    <dbReference type="NCBI Taxonomy" id="2864201"/>
    <lineage>
        <taxon>Bacteria</taxon>
        <taxon>Pseudomonadati</taxon>
        <taxon>Bacteroidota</taxon>
        <taxon>Saprospiria</taxon>
        <taxon>Saprospirales</taxon>
        <taxon>Saprospiraceae</taxon>
        <taxon>Aureispira</taxon>
    </lineage>
</organism>
<reference evidence="11" key="1">
    <citation type="submission" date="2022-09" db="EMBL/GenBank/DDBJ databases">
        <title>Aureispira anguillicida sp. nov., isolated from Leptocephalus of Japanese eel Anguilla japonica.</title>
        <authorList>
            <person name="Yuasa K."/>
            <person name="Mekata T."/>
            <person name="Ikunari K."/>
        </authorList>
    </citation>
    <scope>NUCLEOTIDE SEQUENCE</scope>
    <source>
        <strain evidence="11">EL160426</strain>
    </source>
</reference>
<dbReference type="GO" id="GO:0004496">
    <property type="term" value="F:mevalonate kinase activity"/>
    <property type="evidence" value="ECO:0007669"/>
    <property type="project" value="InterPro"/>
</dbReference>
<protein>
    <recommendedName>
        <fullName evidence="13">GHMP kinase N-terminal domain-containing protein</fullName>
    </recommendedName>
</protein>
<dbReference type="SUPFAM" id="SSF54211">
    <property type="entry name" value="Ribosomal protein S5 domain 2-like"/>
    <property type="match status" value="1"/>
</dbReference>
<dbReference type="GO" id="GO:0005737">
    <property type="term" value="C:cytoplasm"/>
    <property type="evidence" value="ECO:0007669"/>
    <property type="project" value="InterPro"/>
</dbReference>
<dbReference type="InterPro" id="IPR006205">
    <property type="entry name" value="Mev_gal_kin"/>
</dbReference>
<gene>
    <name evidence="11" type="ORF">AsAng_0023060</name>
</gene>
<evidence type="ECO:0000256" key="5">
    <source>
        <dbReference type="ARBA" id="ARBA00022777"/>
    </source>
</evidence>
<keyword evidence="8" id="KW-0443">Lipid metabolism</keyword>
<keyword evidence="4" id="KW-0547">Nucleotide-binding</keyword>
<dbReference type="GO" id="GO:0008299">
    <property type="term" value="P:isoprenoid biosynthetic process"/>
    <property type="evidence" value="ECO:0007669"/>
    <property type="project" value="InterPro"/>
</dbReference>
<dbReference type="Pfam" id="PF00288">
    <property type="entry name" value="GHMP_kinases_N"/>
    <property type="match status" value="1"/>
</dbReference>
<dbReference type="AlphaFoldDB" id="A0A916DT91"/>
<feature type="domain" description="GHMP kinase C-terminal" evidence="10">
    <location>
        <begin position="207"/>
        <end position="284"/>
    </location>
</feature>
<evidence type="ECO:0000256" key="7">
    <source>
        <dbReference type="ARBA" id="ARBA00022842"/>
    </source>
</evidence>
<dbReference type="PANTHER" id="PTHR43290">
    <property type="entry name" value="MEVALONATE KINASE"/>
    <property type="match status" value="1"/>
</dbReference>
<dbReference type="GO" id="GO:0005524">
    <property type="term" value="F:ATP binding"/>
    <property type="evidence" value="ECO:0007669"/>
    <property type="project" value="UniProtKB-KW"/>
</dbReference>
<evidence type="ECO:0000313" key="11">
    <source>
        <dbReference type="EMBL" id="BDS11592.1"/>
    </source>
</evidence>
<dbReference type="PANTHER" id="PTHR43290:SF2">
    <property type="entry name" value="MEVALONATE KINASE"/>
    <property type="match status" value="1"/>
</dbReference>
<dbReference type="PRINTS" id="PR00960">
    <property type="entry name" value="LMBPPROTEIN"/>
</dbReference>
<evidence type="ECO:0000256" key="8">
    <source>
        <dbReference type="ARBA" id="ARBA00023098"/>
    </source>
</evidence>
<dbReference type="EMBL" id="AP026867">
    <property type="protein sequence ID" value="BDS11592.1"/>
    <property type="molecule type" value="Genomic_DNA"/>
</dbReference>
<sequence>MNLEFYAPLRLSLAGGGTDLPECYLKSGAHLLAVSLKLKVKVSVGTDIKHDSTQLNDLFKKEHPNFNVNIKSEVSPGAGLGGSGAVAVALVAASNFLKKGKIETPLDIGLKAYKWEREILNQPVGFQDQLASAVGGCVEMVANSNGEISVKKRNDLLDGLAYLFEHNFVLVETGIRRNASKILKSLGASYVDGTDDSRPASVEEVEKAILLKDGEMFGDILRRHWAAKCKRLPEATTDTIDTIIQTAIEKGASGAKAIGAGAGGFVLISGKSETRTQVINALKKLEFKIVETTVSTEGVNKVKEFKLK</sequence>
<keyword evidence="12" id="KW-1185">Reference proteome</keyword>
<dbReference type="SUPFAM" id="SSF55060">
    <property type="entry name" value="GHMP Kinase, C-terminal domain"/>
    <property type="match status" value="1"/>
</dbReference>